<comment type="similarity">
    <text evidence="2">Belongs to the purine-cytosine permease (2.A.39) family.</text>
</comment>
<name>A0A0D6PJJ9_9PROT</name>
<comment type="subcellular location">
    <subcellularLocation>
        <location evidence="1">Membrane</location>
        <topology evidence="1">Multi-pass membrane protein</topology>
    </subcellularLocation>
</comment>
<dbReference type="PANTHER" id="PTHR30618:SF0">
    <property type="entry name" value="PURINE-URACIL PERMEASE NCS1"/>
    <property type="match status" value="1"/>
</dbReference>
<feature type="transmembrane region" description="Helical" evidence="6">
    <location>
        <begin position="280"/>
        <end position="302"/>
    </location>
</feature>
<dbReference type="AlphaFoldDB" id="A0A0D6PJJ9"/>
<feature type="transmembrane region" description="Helical" evidence="6">
    <location>
        <begin position="52"/>
        <end position="71"/>
    </location>
</feature>
<keyword evidence="5 6" id="KW-0472">Membrane</keyword>
<dbReference type="Proteomes" id="UP000032668">
    <property type="component" value="Unassembled WGS sequence"/>
</dbReference>
<evidence type="ECO:0000256" key="4">
    <source>
        <dbReference type="ARBA" id="ARBA00022989"/>
    </source>
</evidence>
<feature type="transmembrane region" description="Helical" evidence="6">
    <location>
        <begin position="83"/>
        <end position="106"/>
    </location>
</feature>
<keyword evidence="8" id="KW-1185">Reference proteome</keyword>
<feature type="transmembrane region" description="Helical" evidence="6">
    <location>
        <begin position="357"/>
        <end position="378"/>
    </location>
</feature>
<evidence type="ECO:0000256" key="3">
    <source>
        <dbReference type="ARBA" id="ARBA00022692"/>
    </source>
</evidence>
<dbReference type="GO" id="GO:0015205">
    <property type="term" value="F:nucleobase transmembrane transporter activity"/>
    <property type="evidence" value="ECO:0007669"/>
    <property type="project" value="TreeGrafter"/>
</dbReference>
<keyword evidence="4 6" id="KW-1133">Transmembrane helix</keyword>
<comment type="caution">
    <text evidence="7">The sequence shown here is derived from an EMBL/GenBank/DDBJ whole genome shotgun (WGS) entry which is preliminary data.</text>
</comment>
<dbReference type="STRING" id="1120923.SAMN02746095_00090"/>
<dbReference type="EMBL" id="BANC01000121">
    <property type="protein sequence ID" value="GAN81842.1"/>
    <property type="molecule type" value="Genomic_DNA"/>
</dbReference>
<protein>
    <submittedName>
        <fullName evidence="7">Nucleoside transporter NCS1</fullName>
    </submittedName>
</protein>
<dbReference type="InterPro" id="IPR001248">
    <property type="entry name" value="Pur-cyt_permease"/>
</dbReference>
<evidence type="ECO:0000313" key="7">
    <source>
        <dbReference type="EMBL" id="GAN81842.1"/>
    </source>
</evidence>
<evidence type="ECO:0000256" key="5">
    <source>
        <dbReference type="ARBA" id="ARBA00023136"/>
    </source>
</evidence>
<dbReference type="OrthoDB" id="9780088at2"/>
<feature type="transmembrane region" description="Helical" evidence="6">
    <location>
        <begin position="170"/>
        <end position="191"/>
    </location>
</feature>
<dbReference type="GO" id="GO:0005886">
    <property type="term" value="C:plasma membrane"/>
    <property type="evidence" value="ECO:0007669"/>
    <property type="project" value="TreeGrafter"/>
</dbReference>
<keyword evidence="3 6" id="KW-0812">Transmembrane</keyword>
<sequence>MNGQALPEAAAGINVPSGADYDELIGRVADSPLYNEDLRPIRREERSWHGRNILALWVSISIVLTTYTLASGLIEEGMTWQEAIFTIGLGNVIVLIPMVLNAYAGVKYGIPFPVFVRSSFGTSGAKVAAMARGLVACGWFGIQTWLGALALSQILGRLLPAWSSLHGHNFIAFGVFWGFEMLIMAGGIEAIRALQRWAAPLLTLVLLALFGWAVHAGGGLSAPLAASEQLAHGGHSFAELFWPSLAANIGYWATLSLNIPDFTRYATSQKAQLFGQGVGLPIGMMATSFVGIFVTATAFMVFHKVIWNPIDLVPYITSSNAVLIIAMLAVMVAQLSINMAANVVSPANDISNLAPHLISFRGGVVITGLIGILMQPWYLIGNAAAYVFTWLSGYGSLLGAVGAVMIIDYWLLRGRRLELEALYVEDGLYPKWKINAFIAVLVAVGPMLPGFLIAATTPGGIPAHPSLLIAIYSFGWIWSFPVAGGLYYVLERMAARRLAVA</sequence>
<evidence type="ECO:0000313" key="8">
    <source>
        <dbReference type="Proteomes" id="UP000032668"/>
    </source>
</evidence>
<evidence type="ECO:0000256" key="2">
    <source>
        <dbReference type="ARBA" id="ARBA00008974"/>
    </source>
</evidence>
<feature type="transmembrane region" description="Helical" evidence="6">
    <location>
        <begin position="322"/>
        <end position="345"/>
    </location>
</feature>
<feature type="transmembrane region" description="Helical" evidence="6">
    <location>
        <begin position="240"/>
        <end position="259"/>
    </location>
</feature>
<feature type="transmembrane region" description="Helical" evidence="6">
    <location>
        <begin position="384"/>
        <end position="411"/>
    </location>
</feature>
<feature type="transmembrane region" description="Helical" evidence="6">
    <location>
        <begin position="127"/>
        <end position="150"/>
    </location>
</feature>
<dbReference type="Pfam" id="PF02133">
    <property type="entry name" value="Transp_cyt_pur"/>
    <property type="match status" value="1"/>
</dbReference>
<reference evidence="7 8" key="1">
    <citation type="submission" date="2012-11" db="EMBL/GenBank/DDBJ databases">
        <title>Whole genome sequence of Acidocella aminolytica 101 = DSM 11237.</title>
        <authorList>
            <person name="Azuma Y."/>
            <person name="Higashiura N."/>
            <person name="Hirakawa H."/>
            <person name="Matsushita K."/>
        </authorList>
    </citation>
    <scope>NUCLEOTIDE SEQUENCE [LARGE SCALE GENOMIC DNA]</scope>
    <source>
        <strain evidence="8">101 / DSM 11237</strain>
    </source>
</reference>
<dbReference type="InterPro" id="IPR045225">
    <property type="entry name" value="Uracil/uridine/allantoin_perm"/>
</dbReference>
<organism evidence="7 8">
    <name type="scientific">Acidocella aminolytica 101 = DSM 11237</name>
    <dbReference type="NCBI Taxonomy" id="1120923"/>
    <lineage>
        <taxon>Bacteria</taxon>
        <taxon>Pseudomonadati</taxon>
        <taxon>Pseudomonadota</taxon>
        <taxon>Alphaproteobacteria</taxon>
        <taxon>Acetobacterales</taxon>
        <taxon>Acidocellaceae</taxon>
        <taxon>Acidocella</taxon>
    </lineage>
</organism>
<accession>A0A0D6PJJ9</accession>
<dbReference type="RefSeq" id="WP_052948445.1">
    <property type="nucleotide sequence ID" value="NZ_BANC01000121.1"/>
</dbReference>
<gene>
    <name evidence="7" type="ORF">Aam_123_008</name>
</gene>
<feature type="transmembrane region" description="Helical" evidence="6">
    <location>
        <begin position="432"/>
        <end position="455"/>
    </location>
</feature>
<evidence type="ECO:0000256" key="6">
    <source>
        <dbReference type="SAM" id="Phobius"/>
    </source>
</evidence>
<feature type="transmembrane region" description="Helical" evidence="6">
    <location>
        <begin position="198"/>
        <end position="220"/>
    </location>
</feature>
<dbReference type="PANTHER" id="PTHR30618">
    <property type="entry name" value="NCS1 FAMILY PURINE/PYRIMIDINE TRANSPORTER"/>
    <property type="match status" value="1"/>
</dbReference>
<proteinExistence type="inferred from homology"/>
<feature type="transmembrane region" description="Helical" evidence="6">
    <location>
        <begin position="467"/>
        <end position="490"/>
    </location>
</feature>
<dbReference type="CDD" id="cd11485">
    <property type="entry name" value="SLC-NCS1sbd_YbbW-like"/>
    <property type="match status" value="1"/>
</dbReference>
<dbReference type="Gene3D" id="1.10.4160.10">
    <property type="entry name" value="Hydantoin permease"/>
    <property type="match status" value="1"/>
</dbReference>
<evidence type="ECO:0000256" key="1">
    <source>
        <dbReference type="ARBA" id="ARBA00004141"/>
    </source>
</evidence>